<feature type="transmembrane region" description="Helical" evidence="1">
    <location>
        <begin position="63"/>
        <end position="87"/>
    </location>
</feature>
<dbReference type="PANTHER" id="PTHR30238">
    <property type="entry name" value="MEMBRANE BOUND PREDICTED REDOX MODULATOR"/>
    <property type="match status" value="1"/>
</dbReference>
<comment type="caution">
    <text evidence="2">The sequence shown here is derived from an EMBL/GenBank/DDBJ whole genome shotgun (WGS) entry which is preliminary data.</text>
</comment>
<dbReference type="AlphaFoldDB" id="A0A2I1NA08"/>
<dbReference type="Proteomes" id="UP000234639">
    <property type="component" value="Unassembled WGS sequence"/>
</dbReference>
<dbReference type="EMBL" id="PKHU01000004">
    <property type="protein sequence ID" value="PKZ29185.1"/>
    <property type="molecule type" value="Genomic_DNA"/>
</dbReference>
<dbReference type="RefSeq" id="WP_101637240.1">
    <property type="nucleotide sequence ID" value="NZ_BQNW01000001.1"/>
</dbReference>
<feature type="transmembrane region" description="Helical" evidence="1">
    <location>
        <begin position="12"/>
        <end position="42"/>
    </location>
</feature>
<accession>A0A2I1NA08</accession>
<feature type="transmembrane region" description="Helical" evidence="1">
    <location>
        <begin position="240"/>
        <end position="261"/>
    </location>
</feature>
<evidence type="ECO:0008006" key="4">
    <source>
        <dbReference type="Google" id="ProtNLM"/>
    </source>
</evidence>
<keyword evidence="1" id="KW-0812">Transmembrane</keyword>
<dbReference type="PANTHER" id="PTHR30238:SF4">
    <property type="entry name" value="SLL1022 PROTEIN"/>
    <property type="match status" value="1"/>
</dbReference>
<protein>
    <recommendedName>
        <fullName evidence="4">Integral membrane protein, YkoY family</fullName>
    </recommendedName>
</protein>
<organism evidence="2 3">
    <name type="scientific">Campylobacter ureolyticus</name>
    <dbReference type="NCBI Taxonomy" id="827"/>
    <lineage>
        <taxon>Bacteria</taxon>
        <taxon>Pseudomonadati</taxon>
        <taxon>Campylobacterota</taxon>
        <taxon>Epsilonproteobacteria</taxon>
        <taxon>Campylobacterales</taxon>
        <taxon>Campylobacteraceae</taxon>
        <taxon>Campylobacter</taxon>
    </lineage>
</organism>
<evidence type="ECO:0000313" key="2">
    <source>
        <dbReference type="EMBL" id="PKZ29185.1"/>
    </source>
</evidence>
<dbReference type="NCBIfam" id="NF010619">
    <property type="entry name" value="PRK14013.2-5"/>
    <property type="match status" value="1"/>
</dbReference>
<feature type="transmembrane region" description="Helical" evidence="1">
    <location>
        <begin position="299"/>
        <end position="318"/>
    </location>
</feature>
<feature type="transmembrane region" description="Helical" evidence="1">
    <location>
        <begin position="211"/>
        <end position="234"/>
    </location>
</feature>
<reference evidence="2 3" key="1">
    <citation type="submission" date="2017-12" db="EMBL/GenBank/DDBJ databases">
        <title>Phylogenetic diversity of female urinary microbiome.</title>
        <authorList>
            <person name="Thomas-White K."/>
            <person name="Wolfe A.J."/>
        </authorList>
    </citation>
    <scope>NUCLEOTIDE SEQUENCE [LARGE SCALE GENOMIC DNA]</scope>
    <source>
        <strain evidence="2 3">UMB0112</strain>
    </source>
</reference>
<dbReference type="InterPro" id="IPR007427">
    <property type="entry name" value="DUF475"/>
</dbReference>
<feature type="transmembrane region" description="Helical" evidence="1">
    <location>
        <begin position="180"/>
        <end position="199"/>
    </location>
</feature>
<feature type="transmembrane region" description="Helical" evidence="1">
    <location>
        <begin position="154"/>
        <end position="174"/>
    </location>
</feature>
<sequence length="330" mass="37756">MKIFYSSFIVMIFGLLISFFIGNLKAVYICFLLAILEVSLSFDNAVVNAKILNQMNEVWRKRFIIFGIPIAVFGMRFLFPLLIVSIFSGHSMLQTLNFAINSPELYHEALSQNKDEIYIFGGAFLMMVFFDFFFDNQRKTHWLELVENNKIIEFFKKFVNINLILAIFLGLIFMQKTSNLTYGLCFFSAIFIHLLISSLNETFSSGSVRNGIIGFLYLEVLDASFSFDGVIGAFALSENIFIIMIGLGIGAMFVRSITIYLVEKKTLLKFAYLDHGAHYAIFALSIIMFIQVFYEVSEIITGTIGFLFIFLAFLSSVYKNRRDNLQAKVD</sequence>
<name>A0A2I1NA08_9BACT</name>
<keyword evidence="1" id="KW-0472">Membrane</keyword>
<feature type="transmembrane region" description="Helical" evidence="1">
    <location>
        <begin position="273"/>
        <end position="293"/>
    </location>
</feature>
<proteinExistence type="predicted"/>
<evidence type="ECO:0000313" key="3">
    <source>
        <dbReference type="Proteomes" id="UP000234639"/>
    </source>
</evidence>
<evidence type="ECO:0000256" key="1">
    <source>
        <dbReference type="SAM" id="Phobius"/>
    </source>
</evidence>
<gene>
    <name evidence="2" type="ORF">CYJ41_04930</name>
</gene>
<feature type="transmembrane region" description="Helical" evidence="1">
    <location>
        <begin position="117"/>
        <end position="134"/>
    </location>
</feature>
<keyword evidence="1" id="KW-1133">Transmembrane helix</keyword>
<dbReference type="Pfam" id="PF04332">
    <property type="entry name" value="DUF475"/>
    <property type="match status" value="1"/>
</dbReference>